<reference evidence="2" key="1">
    <citation type="journal article" date="2021" name="PeerJ">
        <title>Extensive microbial diversity within the chicken gut microbiome revealed by metagenomics and culture.</title>
        <authorList>
            <person name="Gilroy R."/>
            <person name="Ravi A."/>
            <person name="Getino M."/>
            <person name="Pursley I."/>
            <person name="Horton D.L."/>
            <person name="Alikhan N.F."/>
            <person name="Baker D."/>
            <person name="Gharbi K."/>
            <person name="Hall N."/>
            <person name="Watson M."/>
            <person name="Adriaenssens E.M."/>
            <person name="Foster-Nyarko E."/>
            <person name="Jarju S."/>
            <person name="Secka A."/>
            <person name="Antonio M."/>
            <person name="Oren A."/>
            <person name="Chaudhuri R.R."/>
            <person name="La Ragione R."/>
            <person name="Hildebrand F."/>
            <person name="Pallen M.J."/>
        </authorList>
    </citation>
    <scope>NUCLEOTIDE SEQUENCE</scope>
    <source>
        <strain evidence="2">6019</strain>
    </source>
</reference>
<evidence type="ECO:0000256" key="1">
    <source>
        <dbReference type="SAM" id="MobiDB-lite"/>
    </source>
</evidence>
<dbReference type="Proteomes" id="UP000763505">
    <property type="component" value="Unassembled WGS sequence"/>
</dbReference>
<organism evidence="2 3">
    <name type="scientific">Aliicoccus persicus</name>
    <dbReference type="NCBI Taxonomy" id="930138"/>
    <lineage>
        <taxon>Bacteria</taxon>
        <taxon>Bacillati</taxon>
        <taxon>Bacillota</taxon>
        <taxon>Bacilli</taxon>
        <taxon>Bacillales</taxon>
        <taxon>Staphylococcaceae</taxon>
        <taxon>Aliicoccus</taxon>
    </lineage>
</organism>
<dbReference type="NCBIfam" id="NF040875">
    <property type="entry name" value="SAS053_fam"/>
    <property type="match status" value="1"/>
</dbReference>
<accession>A0A921DXA4</accession>
<protein>
    <submittedName>
        <fullName evidence="2">Uncharacterized protein</fullName>
    </submittedName>
</protein>
<sequence length="57" mass="6777">MKNNKKREQKIEDVQENSMVQNMEDVEELGKEMEQLSQNDDVPIDHDDSIEDDKKEK</sequence>
<reference evidence="2" key="2">
    <citation type="submission" date="2021-09" db="EMBL/GenBank/DDBJ databases">
        <authorList>
            <person name="Gilroy R."/>
        </authorList>
    </citation>
    <scope>NUCLEOTIDE SEQUENCE</scope>
    <source>
        <strain evidence="2">6019</strain>
    </source>
</reference>
<evidence type="ECO:0000313" key="2">
    <source>
        <dbReference type="EMBL" id="HJE19866.1"/>
    </source>
</evidence>
<feature type="region of interest" description="Disordered" evidence="1">
    <location>
        <begin position="1"/>
        <end position="57"/>
    </location>
</feature>
<name>A0A921DXA4_9STAP</name>
<proteinExistence type="predicted"/>
<comment type="caution">
    <text evidence="2">The sequence shown here is derived from an EMBL/GenBank/DDBJ whole genome shotgun (WGS) entry which is preliminary data.</text>
</comment>
<feature type="compositionally biased region" description="Basic and acidic residues" evidence="1">
    <location>
        <begin position="43"/>
        <end position="57"/>
    </location>
</feature>
<dbReference type="AlphaFoldDB" id="A0A921DXA4"/>
<gene>
    <name evidence="2" type="ORF">K8V35_05895</name>
</gene>
<dbReference type="EMBL" id="DYYI01000068">
    <property type="protein sequence ID" value="HJE19866.1"/>
    <property type="molecule type" value="Genomic_DNA"/>
</dbReference>
<evidence type="ECO:0000313" key="3">
    <source>
        <dbReference type="Proteomes" id="UP000763505"/>
    </source>
</evidence>